<dbReference type="InterPro" id="IPR020845">
    <property type="entry name" value="AMP-binding_CS"/>
</dbReference>
<evidence type="ECO:0000259" key="4">
    <source>
        <dbReference type="Pfam" id="PF13193"/>
    </source>
</evidence>
<proteinExistence type="inferred from homology"/>
<dbReference type="Pfam" id="PF13193">
    <property type="entry name" value="AMP-binding_C"/>
    <property type="match status" value="1"/>
</dbReference>
<feature type="domain" description="AMP-dependent synthetase/ligase" evidence="3">
    <location>
        <begin position="48"/>
        <end position="435"/>
    </location>
</feature>
<dbReference type="InterPro" id="IPR025110">
    <property type="entry name" value="AMP-bd_C"/>
</dbReference>
<dbReference type="CDD" id="cd05941">
    <property type="entry name" value="MCS"/>
    <property type="match status" value="1"/>
</dbReference>
<accession>A0AAU9XN77</accession>
<dbReference type="InterPro" id="IPR000873">
    <property type="entry name" value="AMP-dep_synth/lig_dom"/>
</dbReference>
<dbReference type="GO" id="GO:0006631">
    <property type="term" value="P:fatty acid metabolic process"/>
    <property type="evidence" value="ECO:0007669"/>
    <property type="project" value="TreeGrafter"/>
</dbReference>
<comment type="caution">
    <text evidence="5">The sequence shown here is derived from an EMBL/GenBank/DDBJ whole genome shotgun (WGS) entry which is preliminary data.</text>
</comment>
<dbReference type="GO" id="GO:0005737">
    <property type="term" value="C:cytoplasm"/>
    <property type="evidence" value="ECO:0007669"/>
    <property type="project" value="UniProtKB-ARBA"/>
</dbReference>
<feature type="domain" description="AMP-binding enzyme C-terminal" evidence="4">
    <location>
        <begin position="486"/>
        <end position="561"/>
    </location>
</feature>
<protein>
    <recommendedName>
        <fullName evidence="7">Acyl-CoA synthetase family member 3, mitochondrial</fullName>
    </recommendedName>
</protein>
<evidence type="ECO:0000313" key="5">
    <source>
        <dbReference type="EMBL" id="CAH3152651.1"/>
    </source>
</evidence>
<name>A0AAU9XN77_9CNID</name>
<dbReference type="PROSITE" id="PS00455">
    <property type="entry name" value="AMP_BINDING"/>
    <property type="match status" value="1"/>
</dbReference>
<keyword evidence="2" id="KW-0436">Ligase</keyword>
<dbReference type="GO" id="GO:0031956">
    <property type="term" value="F:medium-chain fatty acid-CoA ligase activity"/>
    <property type="evidence" value="ECO:0007669"/>
    <property type="project" value="TreeGrafter"/>
</dbReference>
<organism evidence="5 6">
    <name type="scientific">Pocillopora meandrina</name>
    <dbReference type="NCBI Taxonomy" id="46732"/>
    <lineage>
        <taxon>Eukaryota</taxon>
        <taxon>Metazoa</taxon>
        <taxon>Cnidaria</taxon>
        <taxon>Anthozoa</taxon>
        <taxon>Hexacorallia</taxon>
        <taxon>Scleractinia</taxon>
        <taxon>Astrocoeniina</taxon>
        <taxon>Pocilloporidae</taxon>
        <taxon>Pocillopora</taxon>
    </lineage>
</organism>
<dbReference type="EMBL" id="CALNXJ010000051">
    <property type="protein sequence ID" value="CAH3152651.1"/>
    <property type="molecule type" value="Genomic_DNA"/>
</dbReference>
<dbReference type="AlphaFoldDB" id="A0AAU9XN77"/>
<dbReference type="PANTHER" id="PTHR43201:SF8">
    <property type="entry name" value="ACYL-COA SYNTHETASE FAMILY MEMBER 3"/>
    <property type="match status" value="1"/>
</dbReference>
<dbReference type="InterPro" id="IPR042099">
    <property type="entry name" value="ANL_N_sf"/>
</dbReference>
<comment type="similarity">
    <text evidence="1">Belongs to the ATP-dependent AMP-binding enzyme family.</text>
</comment>
<dbReference type="FunFam" id="3.40.50.12780:FF:000030">
    <property type="entry name" value="Acyl-CoA synthetase family member 3"/>
    <property type="match status" value="1"/>
</dbReference>
<evidence type="ECO:0000313" key="6">
    <source>
        <dbReference type="Proteomes" id="UP001159428"/>
    </source>
</evidence>
<evidence type="ECO:0008006" key="7">
    <source>
        <dbReference type="Google" id="ProtNLM"/>
    </source>
</evidence>
<dbReference type="Pfam" id="PF00501">
    <property type="entry name" value="AMP-binding"/>
    <property type="match status" value="1"/>
</dbReference>
<dbReference type="SUPFAM" id="SSF56801">
    <property type="entry name" value="Acetyl-CoA synthetase-like"/>
    <property type="match status" value="1"/>
</dbReference>
<sequence length="575" mass="64299">MFTSISNFVGKFRRFSRRCCLINLTGRCIASSSVNNNRSERNSVVFLRAREYKDRVAIVDSNGSHSYERILFLSQAIGNSILQRIRGRDLSGRCVAFLCPNDVSYVATQWAIWRNGGIAVPLCNSHPTSMYDYMIQDCNSDLVISSSDYAPKLEPLARGQEVTIMFLTDVDQVLTSANQMLSSEELTAVEMAEQCWDERNAMIVYTSGTTGQPKGVLSTHGNLRSQITALVKAWEWKAADYTIHCLPLHHVHGIVNVLLCPLWVGATCHMLPKFMPDKVWDILTGDEPHPSLFMAVPTIYSKLIEHYEKENLTKEEKENIRFRCEQLRLMVSGSAALPEPVMKRWKEITGHTLLERYGMTEIGMALSNPLRGPRLAGSVGTPLPGTEVRVVTENVDGEKEVIAEGNEHGSHVSSFNEGREGELQVRGPSVFKCYWNKPDATRETFTEDGWFKTGDTAAYANGVYSILGRTSVDIIKSGGYKISALEVERHLLSHNDIVDCAVLGKPDPVWGERVAAIVTLSPGKKLSLEDLKRWASGFMVPYQIPSVLLVVEELPRNTMGKVNKKELRTVYFGKE</sequence>
<dbReference type="Gene3D" id="3.30.300.30">
    <property type="match status" value="1"/>
</dbReference>
<dbReference type="PANTHER" id="PTHR43201">
    <property type="entry name" value="ACYL-COA SYNTHETASE"/>
    <property type="match status" value="1"/>
</dbReference>
<dbReference type="Proteomes" id="UP001159428">
    <property type="component" value="Unassembled WGS sequence"/>
</dbReference>
<evidence type="ECO:0000259" key="3">
    <source>
        <dbReference type="Pfam" id="PF00501"/>
    </source>
</evidence>
<evidence type="ECO:0000256" key="1">
    <source>
        <dbReference type="ARBA" id="ARBA00006432"/>
    </source>
</evidence>
<gene>
    <name evidence="5" type="ORF">PMEA_00026772</name>
</gene>
<dbReference type="Gene3D" id="3.40.50.12780">
    <property type="entry name" value="N-terminal domain of ligase-like"/>
    <property type="match status" value="1"/>
</dbReference>
<reference evidence="5 6" key="1">
    <citation type="submission" date="2022-05" db="EMBL/GenBank/DDBJ databases">
        <authorList>
            <consortium name="Genoscope - CEA"/>
            <person name="William W."/>
        </authorList>
    </citation>
    <scope>NUCLEOTIDE SEQUENCE [LARGE SCALE GENOMIC DNA]</scope>
</reference>
<evidence type="ECO:0000256" key="2">
    <source>
        <dbReference type="ARBA" id="ARBA00022598"/>
    </source>
</evidence>
<dbReference type="InterPro" id="IPR045851">
    <property type="entry name" value="AMP-bd_C_sf"/>
</dbReference>
<keyword evidence="6" id="KW-1185">Reference proteome</keyword>